<reference evidence="3 4" key="1">
    <citation type="journal article" date="2022" name="Nat. Genet.">
        <title>Improved pea reference genome and pan-genome highlight genomic features and evolutionary characteristics.</title>
        <authorList>
            <person name="Yang T."/>
            <person name="Liu R."/>
            <person name="Luo Y."/>
            <person name="Hu S."/>
            <person name="Wang D."/>
            <person name="Wang C."/>
            <person name="Pandey M.K."/>
            <person name="Ge S."/>
            <person name="Xu Q."/>
            <person name="Li N."/>
            <person name="Li G."/>
            <person name="Huang Y."/>
            <person name="Saxena R.K."/>
            <person name="Ji Y."/>
            <person name="Li M."/>
            <person name="Yan X."/>
            <person name="He Y."/>
            <person name="Liu Y."/>
            <person name="Wang X."/>
            <person name="Xiang C."/>
            <person name="Varshney R.K."/>
            <person name="Ding H."/>
            <person name="Gao S."/>
            <person name="Zong X."/>
        </authorList>
    </citation>
    <scope>NUCLEOTIDE SEQUENCE [LARGE SCALE GENOMIC DNA]</scope>
    <source>
        <strain evidence="3 4">cv. Zhongwan 6</strain>
    </source>
</reference>
<name>A0A9D5AB68_PEA</name>
<feature type="transmembrane region" description="Helical" evidence="2">
    <location>
        <begin position="20"/>
        <end position="41"/>
    </location>
</feature>
<proteinExistence type="predicted"/>
<evidence type="ECO:0000256" key="1">
    <source>
        <dbReference type="SAM" id="MobiDB-lite"/>
    </source>
</evidence>
<evidence type="ECO:0000256" key="2">
    <source>
        <dbReference type="SAM" id="Phobius"/>
    </source>
</evidence>
<feature type="compositionally biased region" description="Basic and acidic residues" evidence="1">
    <location>
        <begin position="149"/>
        <end position="163"/>
    </location>
</feature>
<gene>
    <name evidence="3" type="ORF">KIW84_064534</name>
</gene>
<keyword evidence="4" id="KW-1185">Reference proteome</keyword>
<sequence>MKMRNHLFNRSGMTIAGPWFYEACEILALISGILGCLDLLLKAHAGLMVWMQTCSCALALQGLYGVNGMKWQGLELVDCYLIWCDFILLQDSHDSQDGKQSPADMTAFFLTRLSHFCAFQVQNLLQQMSINELRAEIGVELSQSPATLEKPKEEESSKEEGSS</sequence>
<dbReference type="EMBL" id="JAMSHJ010000006">
    <property type="protein sequence ID" value="KAI5399185.1"/>
    <property type="molecule type" value="Genomic_DNA"/>
</dbReference>
<dbReference type="Gramene" id="Psat06G0453400-T1">
    <property type="protein sequence ID" value="KAI5399185.1"/>
    <property type="gene ID" value="KIW84_064534"/>
</dbReference>
<keyword evidence="2" id="KW-0812">Transmembrane</keyword>
<comment type="caution">
    <text evidence="3">The sequence shown here is derived from an EMBL/GenBank/DDBJ whole genome shotgun (WGS) entry which is preliminary data.</text>
</comment>
<dbReference type="AlphaFoldDB" id="A0A9D5AB68"/>
<feature type="region of interest" description="Disordered" evidence="1">
    <location>
        <begin position="144"/>
        <end position="163"/>
    </location>
</feature>
<keyword evidence="2" id="KW-1133">Transmembrane helix</keyword>
<evidence type="ECO:0000313" key="3">
    <source>
        <dbReference type="EMBL" id="KAI5399185.1"/>
    </source>
</evidence>
<protein>
    <submittedName>
        <fullName evidence="3">Uncharacterized protein</fullName>
    </submittedName>
</protein>
<organism evidence="3 4">
    <name type="scientific">Pisum sativum</name>
    <name type="common">Garden pea</name>
    <name type="synonym">Lathyrus oleraceus</name>
    <dbReference type="NCBI Taxonomy" id="3888"/>
    <lineage>
        <taxon>Eukaryota</taxon>
        <taxon>Viridiplantae</taxon>
        <taxon>Streptophyta</taxon>
        <taxon>Embryophyta</taxon>
        <taxon>Tracheophyta</taxon>
        <taxon>Spermatophyta</taxon>
        <taxon>Magnoliopsida</taxon>
        <taxon>eudicotyledons</taxon>
        <taxon>Gunneridae</taxon>
        <taxon>Pentapetalae</taxon>
        <taxon>rosids</taxon>
        <taxon>fabids</taxon>
        <taxon>Fabales</taxon>
        <taxon>Fabaceae</taxon>
        <taxon>Papilionoideae</taxon>
        <taxon>50 kb inversion clade</taxon>
        <taxon>NPAAA clade</taxon>
        <taxon>Hologalegina</taxon>
        <taxon>IRL clade</taxon>
        <taxon>Fabeae</taxon>
        <taxon>Lathyrus</taxon>
    </lineage>
</organism>
<evidence type="ECO:0000313" key="4">
    <source>
        <dbReference type="Proteomes" id="UP001058974"/>
    </source>
</evidence>
<dbReference type="Proteomes" id="UP001058974">
    <property type="component" value="Chromosome 6"/>
</dbReference>
<accession>A0A9D5AB68</accession>
<keyword evidence="2" id="KW-0472">Membrane</keyword>